<dbReference type="Pfam" id="PF11316">
    <property type="entry name" value="Rhamno_transf"/>
    <property type="match status" value="1"/>
</dbReference>
<name>A0A326RK58_9BACT</name>
<dbReference type="RefSeq" id="WP_111394987.1">
    <property type="nucleotide sequence ID" value="NZ_QKTX01000024.1"/>
</dbReference>
<dbReference type="AlphaFoldDB" id="A0A326RK58"/>
<protein>
    <submittedName>
        <fullName evidence="1">Putative rhamnosyltransferase</fullName>
    </submittedName>
</protein>
<gene>
    <name evidence="1" type="ORF">CLV31_12426</name>
</gene>
<comment type="caution">
    <text evidence="1">The sequence shown here is derived from an EMBL/GenBank/DDBJ whole genome shotgun (WGS) entry which is preliminary data.</text>
</comment>
<keyword evidence="1" id="KW-0808">Transferase</keyword>
<organism evidence="1 2">
    <name type="scientific">Algoriphagus aquaeductus</name>
    <dbReference type="NCBI Taxonomy" id="475299"/>
    <lineage>
        <taxon>Bacteria</taxon>
        <taxon>Pseudomonadati</taxon>
        <taxon>Bacteroidota</taxon>
        <taxon>Cytophagia</taxon>
        <taxon>Cytophagales</taxon>
        <taxon>Cyclobacteriaceae</taxon>
        <taxon>Algoriphagus</taxon>
    </lineage>
</organism>
<dbReference type="OrthoDB" id="9771846at2"/>
<evidence type="ECO:0000313" key="1">
    <source>
        <dbReference type="EMBL" id="PZV76701.1"/>
    </source>
</evidence>
<proteinExistence type="predicted"/>
<sequence>MDFFLITQFNLGFKQDERIFRYFDSPEKWLDFRYILFYKFSYPCVANQTDKNFKWVIAFDQATSNSFIEEFVKGDKLGLFEILLTNADNFQSDLKTKILGMSQDNLLCTVRLDSDDGLIPTFICKLKKESLKINEFPFGVNFLKGYIVDVTTGIFYLKSFFSNPFFALIEERGDFKSVFFEHHHILSAIVPTLNVSSGVNWIQNIHHTNLGNKIKGLPILSVISVPGFIRSLYPSYSLLTYFEAILSFFKTKFRNVLIKMNIKKSWN</sequence>
<dbReference type="InterPro" id="IPR021466">
    <property type="entry name" value="Put_rhamnosyl_transferase"/>
</dbReference>
<dbReference type="GO" id="GO:0016740">
    <property type="term" value="F:transferase activity"/>
    <property type="evidence" value="ECO:0007669"/>
    <property type="project" value="UniProtKB-KW"/>
</dbReference>
<accession>A0A326RK58</accession>
<keyword evidence="2" id="KW-1185">Reference proteome</keyword>
<dbReference type="EMBL" id="QKTX01000024">
    <property type="protein sequence ID" value="PZV76701.1"/>
    <property type="molecule type" value="Genomic_DNA"/>
</dbReference>
<dbReference type="Proteomes" id="UP000248917">
    <property type="component" value="Unassembled WGS sequence"/>
</dbReference>
<reference evidence="1 2" key="1">
    <citation type="submission" date="2018-06" db="EMBL/GenBank/DDBJ databases">
        <title>Genomic Encyclopedia of Archaeal and Bacterial Type Strains, Phase II (KMG-II): from individual species to whole genera.</title>
        <authorList>
            <person name="Goeker M."/>
        </authorList>
    </citation>
    <scope>NUCLEOTIDE SEQUENCE [LARGE SCALE GENOMIC DNA]</scope>
    <source>
        <strain evidence="1 2">T4</strain>
    </source>
</reference>
<evidence type="ECO:0000313" key="2">
    <source>
        <dbReference type="Proteomes" id="UP000248917"/>
    </source>
</evidence>